<evidence type="ECO:0000259" key="8">
    <source>
        <dbReference type="Pfam" id="PF01895"/>
    </source>
</evidence>
<keyword evidence="10" id="KW-1185">Reference proteome</keyword>
<keyword evidence="4 7" id="KW-0813">Transport</keyword>
<dbReference type="InterPro" id="IPR026022">
    <property type="entry name" value="PhoU_dom"/>
</dbReference>
<dbReference type="GO" id="GO:0030643">
    <property type="term" value="P:intracellular phosphate ion homeostasis"/>
    <property type="evidence" value="ECO:0007669"/>
    <property type="project" value="InterPro"/>
</dbReference>
<dbReference type="InterPro" id="IPR038078">
    <property type="entry name" value="PhoU-like_sf"/>
</dbReference>
<dbReference type="EMBL" id="JACOPO010000010">
    <property type="protein sequence ID" value="MBC5723547.1"/>
    <property type="molecule type" value="Genomic_DNA"/>
</dbReference>
<evidence type="ECO:0000256" key="4">
    <source>
        <dbReference type="ARBA" id="ARBA00022448"/>
    </source>
</evidence>
<keyword evidence="5 7" id="KW-0963">Cytoplasm</keyword>
<dbReference type="InterPro" id="IPR028366">
    <property type="entry name" value="PhoU"/>
</dbReference>
<dbReference type="RefSeq" id="WP_186853293.1">
    <property type="nucleotide sequence ID" value="NZ_JACOPO010000010.1"/>
</dbReference>
<comment type="similarity">
    <text evidence="2 7">Belongs to the PhoU family.</text>
</comment>
<feature type="domain" description="PhoU" evidence="8">
    <location>
        <begin position="17"/>
        <end position="103"/>
    </location>
</feature>
<dbReference type="Proteomes" id="UP000628736">
    <property type="component" value="Unassembled WGS sequence"/>
</dbReference>
<dbReference type="GO" id="GO:0045936">
    <property type="term" value="P:negative regulation of phosphate metabolic process"/>
    <property type="evidence" value="ECO:0007669"/>
    <property type="project" value="InterPro"/>
</dbReference>
<evidence type="ECO:0000313" key="10">
    <source>
        <dbReference type="Proteomes" id="UP000628736"/>
    </source>
</evidence>
<dbReference type="NCBIfam" id="TIGR02135">
    <property type="entry name" value="phoU_full"/>
    <property type="match status" value="1"/>
</dbReference>
<name>A0A8J6M903_9FIRM</name>
<dbReference type="PANTHER" id="PTHR42930">
    <property type="entry name" value="PHOSPHATE-SPECIFIC TRANSPORT SYSTEM ACCESSORY PROTEIN PHOU"/>
    <property type="match status" value="1"/>
</dbReference>
<evidence type="ECO:0000256" key="7">
    <source>
        <dbReference type="PIRNR" id="PIRNR003107"/>
    </source>
</evidence>
<evidence type="ECO:0000256" key="1">
    <source>
        <dbReference type="ARBA" id="ARBA00004496"/>
    </source>
</evidence>
<protein>
    <recommendedName>
        <fullName evidence="7">Phosphate-specific transport system accessory protein PhoU</fullName>
    </recommendedName>
</protein>
<comment type="function">
    <text evidence="7">Plays a role in the regulation of phosphate uptake.</text>
</comment>
<dbReference type="GO" id="GO:0006817">
    <property type="term" value="P:phosphate ion transport"/>
    <property type="evidence" value="ECO:0007669"/>
    <property type="project" value="UniProtKB-KW"/>
</dbReference>
<dbReference type="PANTHER" id="PTHR42930:SF3">
    <property type="entry name" value="PHOSPHATE-SPECIFIC TRANSPORT SYSTEM ACCESSORY PROTEIN PHOU"/>
    <property type="match status" value="1"/>
</dbReference>
<keyword evidence="6 7" id="KW-0592">Phosphate transport</keyword>
<dbReference type="PIRSF" id="PIRSF003107">
    <property type="entry name" value="PhoU"/>
    <property type="match status" value="1"/>
</dbReference>
<dbReference type="Gene3D" id="1.20.58.220">
    <property type="entry name" value="Phosphate transport system protein phou homolog 2, domain 2"/>
    <property type="match status" value="1"/>
</dbReference>
<comment type="subcellular location">
    <subcellularLocation>
        <location evidence="1 7">Cytoplasm</location>
    </subcellularLocation>
</comment>
<reference evidence="9" key="1">
    <citation type="submission" date="2020-08" db="EMBL/GenBank/DDBJ databases">
        <title>Genome public.</title>
        <authorList>
            <person name="Liu C."/>
            <person name="Sun Q."/>
        </authorList>
    </citation>
    <scope>NUCLEOTIDE SEQUENCE</scope>
    <source>
        <strain evidence="9">NSJ-23</strain>
    </source>
</reference>
<dbReference type="Pfam" id="PF01895">
    <property type="entry name" value="PhoU"/>
    <property type="match status" value="2"/>
</dbReference>
<proteinExistence type="inferred from homology"/>
<gene>
    <name evidence="9" type="primary">phoU</name>
    <name evidence="9" type="ORF">H8S11_12075</name>
</gene>
<feature type="domain" description="PhoU" evidence="8">
    <location>
        <begin position="119"/>
        <end position="202"/>
    </location>
</feature>
<comment type="caution">
    <text evidence="9">The sequence shown here is derived from an EMBL/GenBank/DDBJ whole genome shotgun (WGS) entry which is preliminary data.</text>
</comment>
<comment type="subunit">
    <text evidence="3 7">Homodimer.</text>
</comment>
<evidence type="ECO:0000256" key="3">
    <source>
        <dbReference type="ARBA" id="ARBA00011738"/>
    </source>
</evidence>
<dbReference type="SUPFAM" id="SSF109755">
    <property type="entry name" value="PhoU-like"/>
    <property type="match status" value="1"/>
</dbReference>
<dbReference type="FunFam" id="1.20.58.220:FF:000004">
    <property type="entry name" value="Phosphate-specific transport system accessory protein PhoU"/>
    <property type="match status" value="1"/>
</dbReference>
<evidence type="ECO:0000256" key="5">
    <source>
        <dbReference type="ARBA" id="ARBA00022490"/>
    </source>
</evidence>
<dbReference type="GO" id="GO:0005737">
    <property type="term" value="C:cytoplasm"/>
    <property type="evidence" value="ECO:0007669"/>
    <property type="project" value="UniProtKB-SubCell"/>
</dbReference>
<organism evidence="9 10">
    <name type="scientific">Flintibacter hominis</name>
    <dbReference type="NCBI Taxonomy" id="2763048"/>
    <lineage>
        <taxon>Bacteria</taxon>
        <taxon>Bacillati</taxon>
        <taxon>Bacillota</taxon>
        <taxon>Clostridia</taxon>
        <taxon>Eubacteriales</taxon>
        <taxon>Flintibacter</taxon>
    </lineage>
</organism>
<evidence type="ECO:0000256" key="2">
    <source>
        <dbReference type="ARBA" id="ARBA00008107"/>
    </source>
</evidence>
<accession>A0A8J6M903</accession>
<evidence type="ECO:0000313" key="9">
    <source>
        <dbReference type="EMBL" id="MBC5723547.1"/>
    </source>
</evidence>
<sequence length="213" mass="23825">MRNRFNEQLEQLNVELIKMGALCEEAISAATKAYVEGDRELGERARSLEQDIDHKERDIESQCMKLLLRQQPVAKDLRAVSAALRMISDMERIGDQAADIAEIARYMEKSAILRQVPMEEMALAAIKMVTDSVDSFVRGDLALAHSVIAQDDQVDSLFLSVREKLTALIAGGENGGLCLDLLMIAKYFERIGDHACNIAQWVEYAITGDYEDD</sequence>
<dbReference type="AlphaFoldDB" id="A0A8J6M903"/>
<evidence type="ECO:0000256" key="6">
    <source>
        <dbReference type="ARBA" id="ARBA00022592"/>
    </source>
</evidence>